<sequence length="72" mass="8007">MPSRPYRATRVTTSKPNLSQVGPQREPPAKEKRLRDQTPGPNQIVPLIAGTPLTLRSGLRMRHMANVAEHAK</sequence>
<evidence type="ECO:0000313" key="2">
    <source>
        <dbReference type="EMBL" id="ELP32359.1"/>
    </source>
</evidence>
<dbReference type="Proteomes" id="UP000010959">
    <property type="component" value="Unassembled WGS sequence"/>
</dbReference>
<gene>
    <name evidence="2" type="ORF">RBSWK_03663</name>
</gene>
<accession>L7CDQ6</accession>
<feature type="compositionally biased region" description="Basic and acidic residues" evidence="1">
    <location>
        <begin position="27"/>
        <end position="36"/>
    </location>
</feature>
<feature type="region of interest" description="Disordered" evidence="1">
    <location>
        <begin position="1"/>
        <end position="46"/>
    </location>
</feature>
<protein>
    <submittedName>
        <fullName evidence="2">Uncharacterized protein</fullName>
    </submittedName>
</protein>
<feature type="compositionally biased region" description="Polar residues" evidence="1">
    <location>
        <begin position="10"/>
        <end position="22"/>
    </location>
</feature>
<reference evidence="2 3" key="1">
    <citation type="journal article" date="2013" name="Mar. Genomics">
        <title>Expression of sulfatases in Rhodopirellula baltica and the diversity of sulfatases in the genus Rhodopirellula.</title>
        <authorList>
            <person name="Wegner C.E."/>
            <person name="Richter-Heitmann T."/>
            <person name="Klindworth A."/>
            <person name="Klockow C."/>
            <person name="Richter M."/>
            <person name="Achstetter T."/>
            <person name="Glockner F.O."/>
            <person name="Harder J."/>
        </authorList>
    </citation>
    <scope>NUCLEOTIDE SEQUENCE [LARGE SCALE GENOMIC DNA]</scope>
    <source>
        <strain evidence="2 3">SWK14</strain>
    </source>
</reference>
<organism evidence="2 3">
    <name type="scientific">Rhodopirellula baltica SWK14</name>
    <dbReference type="NCBI Taxonomy" id="993516"/>
    <lineage>
        <taxon>Bacteria</taxon>
        <taxon>Pseudomonadati</taxon>
        <taxon>Planctomycetota</taxon>
        <taxon>Planctomycetia</taxon>
        <taxon>Pirellulales</taxon>
        <taxon>Pirellulaceae</taxon>
        <taxon>Rhodopirellula</taxon>
    </lineage>
</organism>
<dbReference type="PATRIC" id="fig|993516.3.peg.3912"/>
<evidence type="ECO:0000313" key="3">
    <source>
        <dbReference type="Proteomes" id="UP000010959"/>
    </source>
</evidence>
<proteinExistence type="predicted"/>
<dbReference type="AlphaFoldDB" id="L7CDQ6"/>
<dbReference type="EMBL" id="AMWG01000105">
    <property type="protein sequence ID" value="ELP32359.1"/>
    <property type="molecule type" value="Genomic_DNA"/>
</dbReference>
<evidence type="ECO:0000256" key="1">
    <source>
        <dbReference type="SAM" id="MobiDB-lite"/>
    </source>
</evidence>
<comment type="caution">
    <text evidence="2">The sequence shown here is derived from an EMBL/GenBank/DDBJ whole genome shotgun (WGS) entry which is preliminary data.</text>
</comment>
<name>L7CDQ6_RHOBT</name>